<keyword evidence="2" id="KW-0520">NAD</keyword>
<sequence length="371" mass="40300">MGGGPAKDTLLCLLPMPEPAGLLDALQKKFPHLDTIYKQVPSGWTSSSSSPATVQEIPSHTWATVTILITLFTFPLPSAAPKLSLIHLISAGSNQIQSHPLYTSTEIPITTSNGAFGPQIAEWVVMTGLAISHHFPVLQSLQRSHSWGSPDPSLRREYTRVRSWVGRRVGILGYGNIGRQVGNVVKAMGAQVIAYTATPKDSAEQRRDHGFTVPGTGDPLGTNPVAWFSGLGKEGLHGFLGQRLDWLVVAVPLTDETRGFLDEEAFRILSEGGKREVFVSNVARGAVIDQQAMIGALKKGWLAGAALDVTDPEPLPEESELWDLKNVVVTPHVSGFDEACLGRSFEILAINLERREKGERLMNVVQRSRGY</sequence>
<reference evidence="5" key="1">
    <citation type="submission" date="2020-01" db="EMBL/GenBank/DDBJ databases">
        <authorList>
            <consortium name="DOE Joint Genome Institute"/>
            <person name="Haridas S."/>
            <person name="Albert R."/>
            <person name="Binder M."/>
            <person name="Bloem J."/>
            <person name="Labutti K."/>
            <person name="Salamov A."/>
            <person name="Andreopoulos B."/>
            <person name="Baker S.E."/>
            <person name="Barry K."/>
            <person name="Bills G."/>
            <person name="Bluhm B.H."/>
            <person name="Cannon C."/>
            <person name="Castanera R."/>
            <person name="Culley D.E."/>
            <person name="Daum C."/>
            <person name="Ezra D."/>
            <person name="Gonzalez J.B."/>
            <person name="Henrissat B."/>
            <person name="Kuo A."/>
            <person name="Liang C."/>
            <person name="Lipzen A."/>
            <person name="Lutzoni F."/>
            <person name="Magnuson J."/>
            <person name="Mondo S."/>
            <person name="Nolan M."/>
            <person name="Ohm R."/>
            <person name="Pangilinan J."/>
            <person name="Park H.-J."/>
            <person name="Ramirez L."/>
            <person name="Alfaro M."/>
            <person name="Sun H."/>
            <person name="Tritt A."/>
            <person name="Yoshinaga Y."/>
            <person name="Zwiers L.-H."/>
            <person name="Turgeon B.G."/>
            <person name="Goodwin S.B."/>
            <person name="Spatafora J.W."/>
            <person name="Crous P.W."/>
            <person name="Grigoriev I.V."/>
        </authorList>
    </citation>
    <scope>NUCLEOTIDE SEQUENCE</scope>
    <source>
        <strain evidence="5">CBS 342.82</strain>
    </source>
</reference>
<keyword evidence="1" id="KW-0560">Oxidoreductase</keyword>
<dbReference type="OrthoDB" id="298012at2759"/>
<dbReference type="PANTHER" id="PTHR43333:SF1">
    <property type="entry name" value="D-ISOMER SPECIFIC 2-HYDROXYACID DEHYDROGENASE NAD-BINDING DOMAIN-CONTAINING PROTEIN"/>
    <property type="match status" value="1"/>
</dbReference>
<dbReference type="PANTHER" id="PTHR43333">
    <property type="entry name" value="2-HACID_DH_C DOMAIN-CONTAINING PROTEIN"/>
    <property type="match status" value="1"/>
</dbReference>
<dbReference type="GO" id="GO:0016491">
    <property type="term" value="F:oxidoreductase activity"/>
    <property type="evidence" value="ECO:0007669"/>
    <property type="project" value="UniProtKB-KW"/>
</dbReference>
<reference evidence="5" key="3">
    <citation type="submission" date="2025-08" db="UniProtKB">
        <authorList>
            <consortium name="RefSeq"/>
        </authorList>
    </citation>
    <scope>IDENTIFICATION</scope>
    <source>
        <strain evidence="5">CBS 342.82</strain>
    </source>
</reference>
<organism evidence="5">
    <name type="scientific">Dissoconium aciculare CBS 342.82</name>
    <dbReference type="NCBI Taxonomy" id="1314786"/>
    <lineage>
        <taxon>Eukaryota</taxon>
        <taxon>Fungi</taxon>
        <taxon>Dikarya</taxon>
        <taxon>Ascomycota</taxon>
        <taxon>Pezizomycotina</taxon>
        <taxon>Dothideomycetes</taxon>
        <taxon>Dothideomycetidae</taxon>
        <taxon>Mycosphaerellales</taxon>
        <taxon>Dissoconiaceae</taxon>
        <taxon>Dissoconium</taxon>
    </lineage>
</organism>
<gene>
    <name evidence="5" type="ORF">K489DRAFT_385377</name>
</gene>
<dbReference type="PROSITE" id="PS00065">
    <property type="entry name" value="D_2_HYDROXYACID_DH_1"/>
    <property type="match status" value="1"/>
</dbReference>
<evidence type="ECO:0000259" key="3">
    <source>
        <dbReference type="Pfam" id="PF02826"/>
    </source>
</evidence>
<evidence type="ECO:0000313" key="5">
    <source>
        <dbReference type="RefSeq" id="XP_033455020.1"/>
    </source>
</evidence>
<keyword evidence="4" id="KW-1185">Reference proteome</keyword>
<dbReference type="InterPro" id="IPR006140">
    <property type="entry name" value="D-isomer_DH_NAD-bd"/>
</dbReference>
<evidence type="ECO:0000256" key="2">
    <source>
        <dbReference type="ARBA" id="ARBA00023027"/>
    </source>
</evidence>
<dbReference type="Pfam" id="PF02826">
    <property type="entry name" value="2-Hacid_dh_C"/>
    <property type="match status" value="2"/>
</dbReference>
<evidence type="ECO:0000256" key="1">
    <source>
        <dbReference type="ARBA" id="ARBA00023002"/>
    </source>
</evidence>
<evidence type="ECO:0000313" key="4">
    <source>
        <dbReference type="Proteomes" id="UP000504637"/>
    </source>
</evidence>
<dbReference type="AlphaFoldDB" id="A0A6J3LRS8"/>
<dbReference type="InterPro" id="IPR036291">
    <property type="entry name" value="NAD(P)-bd_dom_sf"/>
</dbReference>
<dbReference type="GeneID" id="54363891"/>
<dbReference type="InterPro" id="IPR029752">
    <property type="entry name" value="D-isomer_DH_CS1"/>
</dbReference>
<dbReference type="Proteomes" id="UP000504637">
    <property type="component" value="Unplaced"/>
</dbReference>
<feature type="domain" description="D-isomer specific 2-hydroxyacid dehydrogenase NAD-binding" evidence="3">
    <location>
        <begin position="129"/>
        <end position="205"/>
    </location>
</feature>
<accession>A0A6J3LRS8</accession>
<dbReference type="SUPFAM" id="SSF51735">
    <property type="entry name" value="NAD(P)-binding Rossmann-fold domains"/>
    <property type="match status" value="1"/>
</dbReference>
<dbReference type="GO" id="GO:0051287">
    <property type="term" value="F:NAD binding"/>
    <property type="evidence" value="ECO:0007669"/>
    <property type="project" value="InterPro"/>
</dbReference>
<feature type="domain" description="D-isomer specific 2-hydroxyacid dehydrogenase NAD-binding" evidence="3">
    <location>
        <begin position="242"/>
        <end position="334"/>
    </location>
</feature>
<dbReference type="Gene3D" id="3.40.50.720">
    <property type="entry name" value="NAD(P)-binding Rossmann-like Domain"/>
    <property type="match status" value="2"/>
</dbReference>
<name>A0A6J3LRS8_9PEZI</name>
<protein>
    <recommendedName>
        <fullName evidence="3">D-isomer specific 2-hydroxyacid dehydrogenase NAD-binding domain-containing protein</fullName>
    </recommendedName>
</protein>
<reference evidence="5" key="2">
    <citation type="submission" date="2020-04" db="EMBL/GenBank/DDBJ databases">
        <authorList>
            <consortium name="NCBI Genome Project"/>
        </authorList>
    </citation>
    <scope>NUCLEOTIDE SEQUENCE</scope>
    <source>
        <strain evidence="5">CBS 342.82</strain>
    </source>
</reference>
<dbReference type="RefSeq" id="XP_033455020.1">
    <property type="nucleotide sequence ID" value="XM_033606091.1"/>
</dbReference>
<proteinExistence type="predicted"/>